<reference evidence="2 3" key="1">
    <citation type="submission" date="2016-10" db="EMBL/GenBank/DDBJ databases">
        <authorList>
            <person name="de Groot N.N."/>
        </authorList>
    </citation>
    <scope>NUCLEOTIDE SEQUENCE [LARGE SCALE GENOMIC DNA]</scope>
    <source>
        <strain evidence="2 3">ASO4-2</strain>
    </source>
</reference>
<dbReference type="Proteomes" id="UP000198771">
    <property type="component" value="Unassembled WGS sequence"/>
</dbReference>
<sequence length="714" mass="79939">MPQFRFYDFRTHIMHAARSCLMFLMLGALMLPLQPGQVSASSGAGLDLRVQLDLQTGILRGHGIIRPKVIEGTNLDIFLHPAMEIHAVQLNNNPVDYRFENGRLRLNLGMTGIGSDVIISLRYSGRFHDPVPMSLFTMDNPGFGVSATITEQGVFFQGQSGWFPRLASQDLPITLEISAPLGILAVTSGRLLEHVESDGKSISRWQVDQLGRGMPLSAGRYIHRRLETDTVPVFTYFFPDNDHLSEVYLQASARHLALYEELHGPYPFDHFAVVENFFPSGFGMPSYTLLGSAILRLPFIPEISLRHEIAHCWWGNGVYVDYSQGNWSEGLTTYVADYLAQEEQSEAAAREYRVRILRDYALLAAGASDIPVASFLSRSDPATQVIGYGKSMFLLHMIRQRLGDEAFWDALRAFYTEWLFSAATWQDMFAAFQDQGWDAQERKTFTRQWLQDSGAPVLHLEDVQVAPSSQGWQVSGVLAQQKPFFDVHVPLRLETTKNDQTMEVALHGAAVPFVFQSPHRPTRLHVDPDHHVFRLLASEEIPPTVNSVRGAADLTVVQSDDLAHVPDDLIRGFTASLNQPKARIITEREAQKQTLKTSNLLFFGFPRSGRLQEMLYAPHKYDLGRNKNGPSFKAHPEAGTMDTIFLVLPHAGHADGIIALFSPARDLDTDAIADTARRIRHYGKDSYLGFLKGENKLRGTWPAPESPLIMDLAG</sequence>
<protein>
    <recommendedName>
        <fullName evidence="1">Peptidase M1 membrane alanine aminopeptidase domain-containing protein</fullName>
    </recommendedName>
</protein>
<dbReference type="STRING" id="617002.SAMN05660653_01714"/>
<gene>
    <name evidence="2" type="ORF">SAMN05660653_01714</name>
</gene>
<dbReference type="SUPFAM" id="SSF55486">
    <property type="entry name" value="Metalloproteases ('zincins'), catalytic domain"/>
    <property type="match status" value="1"/>
</dbReference>
<dbReference type="InterPro" id="IPR034015">
    <property type="entry name" value="M1_LTA4H"/>
</dbReference>
<evidence type="ECO:0000259" key="1">
    <source>
        <dbReference type="Pfam" id="PF01433"/>
    </source>
</evidence>
<evidence type="ECO:0000313" key="3">
    <source>
        <dbReference type="Proteomes" id="UP000198771"/>
    </source>
</evidence>
<evidence type="ECO:0000313" key="2">
    <source>
        <dbReference type="EMBL" id="SDB36325.1"/>
    </source>
</evidence>
<dbReference type="GO" id="GO:0008237">
    <property type="term" value="F:metallopeptidase activity"/>
    <property type="evidence" value="ECO:0007669"/>
    <property type="project" value="InterPro"/>
</dbReference>
<feature type="domain" description="Peptidase M1 membrane alanine aminopeptidase" evidence="1">
    <location>
        <begin position="306"/>
        <end position="435"/>
    </location>
</feature>
<name>A0A1G6CUA5_9BACT</name>
<dbReference type="AlphaFoldDB" id="A0A1G6CUA5"/>
<dbReference type="Gene3D" id="1.10.390.10">
    <property type="entry name" value="Neutral Protease Domain 2"/>
    <property type="match status" value="1"/>
</dbReference>
<dbReference type="GO" id="GO:0008270">
    <property type="term" value="F:zinc ion binding"/>
    <property type="evidence" value="ECO:0007669"/>
    <property type="project" value="InterPro"/>
</dbReference>
<dbReference type="PANTHER" id="PTHR45726:SF3">
    <property type="entry name" value="LEUKOTRIENE A-4 HYDROLASE"/>
    <property type="match status" value="1"/>
</dbReference>
<dbReference type="InterPro" id="IPR014782">
    <property type="entry name" value="Peptidase_M1_dom"/>
</dbReference>
<dbReference type="Pfam" id="PF01433">
    <property type="entry name" value="Peptidase_M1"/>
    <property type="match status" value="1"/>
</dbReference>
<dbReference type="EMBL" id="FMXO01000009">
    <property type="protein sequence ID" value="SDB36325.1"/>
    <property type="molecule type" value="Genomic_DNA"/>
</dbReference>
<organism evidence="2 3">
    <name type="scientific">Desulfonatronum thiosulfatophilum</name>
    <dbReference type="NCBI Taxonomy" id="617002"/>
    <lineage>
        <taxon>Bacteria</taxon>
        <taxon>Pseudomonadati</taxon>
        <taxon>Thermodesulfobacteriota</taxon>
        <taxon>Desulfovibrionia</taxon>
        <taxon>Desulfovibrionales</taxon>
        <taxon>Desulfonatronaceae</taxon>
        <taxon>Desulfonatronum</taxon>
    </lineage>
</organism>
<keyword evidence="3" id="KW-1185">Reference proteome</keyword>
<accession>A0A1G6CUA5</accession>
<dbReference type="PANTHER" id="PTHR45726">
    <property type="entry name" value="LEUKOTRIENE A-4 HYDROLASE"/>
    <property type="match status" value="1"/>
</dbReference>
<proteinExistence type="predicted"/>
<dbReference type="InterPro" id="IPR027268">
    <property type="entry name" value="Peptidase_M4/M1_CTD_sf"/>
</dbReference>